<dbReference type="AlphaFoldDB" id="A0A9P5U407"/>
<feature type="transmembrane region" description="Helical" evidence="5">
    <location>
        <begin position="115"/>
        <end position="142"/>
    </location>
</feature>
<keyword evidence="7" id="KW-1185">Reference proteome</keyword>
<dbReference type="PANTHER" id="PTHR23502">
    <property type="entry name" value="MAJOR FACILITATOR SUPERFAMILY"/>
    <property type="match status" value="1"/>
</dbReference>
<evidence type="ECO:0000256" key="3">
    <source>
        <dbReference type="ARBA" id="ARBA00022989"/>
    </source>
</evidence>
<reference evidence="6" key="1">
    <citation type="submission" date="2020-11" db="EMBL/GenBank/DDBJ databases">
        <authorList>
            <consortium name="DOE Joint Genome Institute"/>
            <person name="Ahrendt S."/>
            <person name="Riley R."/>
            <person name="Andreopoulos W."/>
            <person name="Labutti K."/>
            <person name="Pangilinan J."/>
            <person name="Ruiz-Duenas F.J."/>
            <person name="Barrasa J.M."/>
            <person name="Sanchez-Garcia M."/>
            <person name="Camarero S."/>
            <person name="Miyauchi S."/>
            <person name="Serrano A."/>
            <person name="Linde D."/>
            <person name="Babiker R."/>
            <person name="Drula E."/>
            <person name="Ayuso-Fernandez I."/>
            <person name="Pacheco R."/>
            <person name="Padilla G."/>
            <person name="Ferreira P."/>
            <person name="Barriuso J."/>
            <person name="Kellner H."/>
            <person name="Castanera R."/>
            <person name="Alfaro M."/>
            <person name="Ramirez L."/>
            <person name="Pisabarro A.G."/>
            <person name="Kuo A."/>
            <person name="Tritt A."/>
            <person name="Lipzen A."/>
            <person name="He G."/>
            <person name="Yan M."/>
            <person name="Ng V."/>
            <person name="Cullen D."/>
            <person name="Martin F."/>
            <person name="Rosso M.-N."/>
            <person name="Henrissat B."/>
            <person name="Hibbett D."/>
            <person name="Martinez A.T."/>
            <person name="Grigoriev I.V."/>
        </authorList>
    </citation>
    <scope>NUCLEOTIDE SEQUENCE</scope>
    <source>
        <strain evidence="6">AH 40177</strain>
    </source>
</reference>
<proteinExistence type="predicted"/>
<comment type="subcellular location">
    <subcellularLocation>
        <location evidence="1">Membrane</location>
        <topology evidence="1">Multi-pass membrane protein</topology>
    </subcellularLocation>
</comment>
<dbReference type="InterPro" id="IPR036259">
    <property type="entry name" value="MFS_trans_sf"/>
</dbReference>
<feature type="transmembrane region" description="Helical" evidence="5">
    <location>
        <begin position="60"/>
        <end position="83"/>
    </location>
</feature>
<evidence type="ECO:0000256" key="2">
    <source>
        <dbReference type="ARBA" id="ARBA00022692"/>
    </source>
</evidence>
<dbReference type="GO" id="GO:0005886">
    <property type="term" value="C:plasma membrane"/>
    <property type="evidence" value="ECO:0007669"/>
    <property type="project" value="TreeGrafter"/>
</dbReference>
<feature type="transmembrane region" description="Helical" evidence="5">
    <location>
        <begin position="21"/>
        <end position="40"/>
    </location>
</feature>
<name>A0A9P5U407_9AGAR</name>
<protein>
    <submittedName>
        <fullName evidence="6">Uncharacterized protein</fullName>
    </submittedName>
</protein>
<keyword evidence="4 5" id="KW-0472">Membrane</keyword>
<sequence length="229" mass="25982">MRCNMIPGRNRDLRLSHFTSVMLKYPSGIFPYYTLAWSFATSSTPSRSPPPYHKFHNMDAAAIGTCLDVLLTVGTIMGEFCAARLSDYIMHRMAARHEGIHKPKYRLYVSPLRHLFASMYFGATIGHTGFILPLVGLSISVFGPQICSTCLYSYVNECYKPQTKVLFNFSRGLSFLSSLHPSRTRSSTTGLISRLLLSFSRSYLPVAALIWPGERWRIMAGNLTFHWYM</sequence>
<evidence type="ECO:0000256" key="1">
    <source>
        <dbReference type="ARBA" id="ARBA00004141"/>
    </source>
</evidence>
<keyword evidence="3 5" id="KW-1133">Transmembrane helix</keyword>
<dbReference type="SUPFAM" id="SSF103473">
    <property type="entry name" value="MFS general substrate transporter"/>
    <property type="match status" value="1"/>
</dbReference>
<dbReference type="EMBL" id="JADNRY010000108">
    <property type="protein sequence ID" value="KAF9065162.1"/>
    <property type="molecule type" value="Genomic_DNA"/>
</dbReference>
<dbReference type="PANTHER" id="PTHR23502:SF181">
    <property type="entry name" value="MAJOR FACILITATOR SUPERFAMILY (MFS) PROFILE DOMAIN-CONTAINING PROTEIN"/>
    <property type="match status" value="1"/>
</dbReference>
<keyword evidence="2 5" id="KW-0812">Transmembrane</keyword>
<dbReference type="GO" id="GO:0022857">
    <property type="term" value="F:transmembrane transporter activity"/>
    <property type="evidence" value="ECO:0007669"/>
    <property type="project" value="TreeGrafter"/>
</dbReference>
<evidence type="ECO:0000313" key="6">
    <source>
        <dbReference type="EMBL" id="KAF9065162.1"/>
    </source>
</evidence>
<organism evidence="6 7">
    <name type="scientific">Rhodocollybia butyracea</name>
    <dbReference type="NCBI Taxonomy" id="206335"/>
    <lineage>
        <taxon>Eukaryota</taxon>
        <taxon>Fungi</taxon>
        <taxon>Dikarya</taxon>
        <taxon>Basidiomycota</taxon>
        <taxon>Agaricomycotina</taxon>
        <taxon>Agaricomycetes</taxon>
        <taxon>Agaricomycetidae</taxon>
        <taxon>Agaricales</taxon>
        <taxon>Marasmiineae</taxon>
        <taxon>Omphalotaceae</taxon>
        <taxon>Rhodocollybia</taxon>
    </lineage>
</organism>
<dbReference type="Proteomes" id="UP000772434">
    <property type="component" value="Unassembled WGS sequence"/>
</dbReference>
<evidence type="ECO:0000313" key="7">
    <source>
        <dbReference type="Proteomes" id="UP000772434"/>
    </source>
</evidence>
<evidence type="ECO:0000256" key="4">
    <source>
        <dbReference type="ARBA" id="ARBA00023136"/>
    </source>
</evidence>
<comment type="caution">
    <text evidence="6">The sequence shown here is derived from an EMBL/GenBank/DDBJ whole genome shotgun (WGS) entry which is preliminary data.</text>
</comment>
<dbReference type="OrthoDB" id="2585655at2759"/>
<accession>A0A9P5U407</accession>
<evidence type="ECO:0000256" key="5">
    <source>
        <dbReference type="SAM" id="Phobius"/>
    </source>
</evidence>
<gene>
    <name evidence="6" type="ORF">BDP27DRAFT_75915</name>
</gene>